<evidence type="ECO:0000313" key="3">
    <source>
        <dbReference type="Proteomes" id="UP000579153"/>
    </source>
</evidence>
<dbReference type="RefSeq" id="WP_185072405.1">
    <property type="nucleotide sequence ID" value="NZ_JACHMB010000001.1"/>
</dbReference>
<evidence type="ECO:0000313" key="2">
    <source>
        <dbReference type="EMBL" id="MBB5779031.1"/>
    </source>
</evidence>
<evidence type="ECO:0000256" key="1">
    <source>
        <dbReference type="SAM" id="Phobius"/>
    </source>
</evidence>
<sequence>MPLSVVIASTLQYALAVLFLVLPVLVHTHGERAQRAAEVVVTRQGLPAGVLARHGVKFAESVVELLFPLAICAALATLASLGLAGNGVGRILSWIAAGLLMTAGAFVTGSQVLAARYVEAAFKKSEEPGVRELDGRAVVRAAQEAFPAILRPLIVIRFVLTTAGSAAVIVLLATPAASAYFH</sequence>
<feature type="transmembrane region" description="Helical" evidence="1">
    <location>
        <begin position="158"/>
        <end position="181"/>
    </location>
</feature>
<keyword evidence="3" id="KW-1185">Reference proteome</keyword>
<dbReference type="AlphaFoldDB" id="A0A7W9G8F0"/>
<feature type="transmembrane region" description="Helical" evidence="1">
    <location>
        <begin position="65"/>
        <end position="85"/>
    </location>
</feature>
<dbReference type="Proteomes" id="UP000579153">
    <property type="component" value="Unassembled WGS sequence"/>
</dbReference>
<keyword evidence="1" id="KW-0812">Transmembrane</keyword>
<dbReference type="EMBL" id="JACHMB010000001">
    <property type="protein sequence ID" value="MBB5779031.1"/>
    <property type="molecule type" value="Genomic_DNA"/>
</dbReference>
<reference evidence="2 3" key="1">
    <citation type="submission" date="2020-08" db="EMBL/GenBank/DDBJ databases">
        <title>Sequencing the genomes of 1000 actinobacteria strains.</title>
        <authorList>
            <person name="Klenk H.-P."/>
        </authorList>
    </citation>
    <scope>NUCLEOTIDE SEQUENCE [LARGE SCALE GENOMIC DNA]</scope>
    <source>
        <strain evidence="2 3">DSM 45507</strain>
    </source>
</reference>
<name>A0A7W9G8F0_9ACTN</name>
<keyword evidence="1" id="KW-1133">Transmembrane helix</keyword>
<organism evidence="2 3">
    <name type="scientific">Nonomuraea jabiensis</name>
    <dbReference type="NCBI Taxonomy" id="882448"/>
    <lineage>
        <taxon>Bacteria</taxon>
        <taxon>Bacillati</taxon>
        <taxon>Actinomycetota</taxon>
        <taxon>Actinomycetes</taxon>
        <taxon>Streptosporangiales</taxon>
        <taxon>Streptosporangiaceae</taxon>
        <taxon>Nonomuraea</taxon>
    </lineage>
</organism>
<gene>
    <name evidence="2" type="ORF">HD596_005787</name>
</gene>
<accession>A0A7W9G8F0</accession>
<protein>
    <submittedName>
        <fullName evidence="2">Uncharacterized protein</fullName>
    </submittedName>
</protein>
<feature type="transmembrane region" description="Helical" evidence="1">
    <location>
        <begin position="6"/>
        <end position="26"/>
    </location>
</feature>
<keyword evidence="1" id="KW-0472">Membrane</keyword>
<feature type="transmembrane region" description="Helical" evidence="1">
    <location>
        <begin position="91"/>
        <end position="114"/>
    </location>
</feature>
<proteinExistence type="predicted"/>
<comment type="caution">
    <text evidence="2">The sequence shown here is derived from an EMBL/GenBank/DDBJ whole genome shotgun (WGS) entry which is preliminary data.</text>
</comment>